<organism evidence="9 10">
    <name type="scientific">Pycnococcus provasolii</name>
    <dbReference type="NCBI Taxonomy" id="41880"/>
    <lineage>
        <taxon>Eukaryota</taxon>
        <taxon>Viridiplantae</taxon>
        <taxon>Chlorophyta</taxon>
        <taxon>Pseudoscourfieldiophyceae</taxon>
        <taxon>Pseudoscourfieldiales</taxon>
        <taxon>Pycnococcaceae</taxon>
        <taxon>Pycnococcus</taxon>
    </lineage>
</organism>
<dbReference type="EMBL" id="BNJQ01000003">
    <property type="protein sequence ID" value="GHP02430.1"/>
    <property type="molecule type" value="Genomic_DNA"/>
</dbReference>
<evidence type="ECO:0000256" key="1">
    <source>
        <dbReference type="ARBA" id="ARBA00009431"/>
    </source>
</evidence>
<evidence type="ECO:0000256" key="8">
    <source>
        <dbReference type="SAM" id="MobiDB-lite"/>
    </source>
</evidence>
<feature type="region of interest" description="Disordered" evidence="8">
    <location>
        <begin position="477"/>
        <end position="513"/>
    </location>
</feature>
<proteinExistence type="inferred from homology"/>
<reference evidence="9" key="1">
    <citation type="submission" date="2020-10" db="EMBL/GenBank/DDBJ databases">
        <title>Unveiling of a novel bifunctional photoreceptor, Dualchrome1, isolated from a cosmopolitan green alga.</title>
        <authorList>
            <person name="Suzuki S."/>
            <person name="Kawachi M."/>
        </authorList>
    </citation>
    <scope>NUCLEOTIDE SEQUENCE</scope>
    <source>
        <strain evidence="9">NIES 2893</strain>
    </source>
</reference>
<keyword evidence="4" id="KW-0732">Signal</keyword>
<dbReference type="GO" id="GO:0006508">
    <property type="term" value="P:proteolysis"/>
    <property type="evidence" value="ECO:0007669"/>
    <property type="project" value="UniProtKB-KW"/>
</dbReference>
<evidence type="ECO:0000256" key="7">
    <source>
        <dbReference type="RuleBase" id="RU361156"/>
    </source>
</evidence>
<dbReference type="Gene3D" id="3.40.50.1820">
    <property type="entry name" value="alpha/beta hydrolase"/>
    <property type="match status" value="1"/>
</dbReference>
<dbReference type="EC" id="3.4.16.-" evidence="7"/>
<keyword evidence="5 7" id="KW-0378">Hydrolase</keyword>
<dbReference type="AlphaFoldDB" id="A0A830H8V8"/>
<dbReference type="PANTHER" id="PTHR11802:SF472">
    <property type="entry name" value="SERINE CARBOXYPEPTIDASE CPVL-RELATED"/>
    <property type="match status" value="1"/>
</dbReference>
<keyword evidence="3 7" id="KW-0645">Protease</keyword>
<comment type="similarity">
    <text evidence="1 7">Belongs to the peptidase S10 family.</text>
</comment>
<evidence type="ECO:0000256" key="6">
    <source>
        <dbReference type="ARBA" id="ARBA00023180"/>
    </source>
</evidence>
<dbReference type="Proteomes" id="UP000660262">
    <property type="component" value="Unassembled WGS sequence"/>
</dbReference>
<evidence type="ECO:0000256" key="3">
    <source>
        <dbReference type="ARBA" id="ARBA00022670"/>
    </source>
</evidence>
<dbReference type="Pfam" id="PF00450">
    <property type="entry name" value="Peptidase_S10"/>
    <property type="match status" value="1"/>
</dbReference>
<dbReference type="GO" id="GO:0004185">
    <property type="term" value="F:serine-type carboxypeptidase activity"/>
    <property type="evidence" value="ECO:0007669"/>
    <property type="project" value="UniProtKB-UniRule"/>
</dbReference>
<sequence>MPLQHALALGRAATRTQRGDDSTTKLTKHEPLHVTPLLEHNLEDAREAMKVNGVTPHVSYAGFFNVANATASYESNMYVWFHPAQNQPPSAAAKTLVWLQGGPGASSLFGMFNELGPIRINEQMQVENMPYTWNDNFNLLFIDNPVGAGFSYTTADEGYCTTTRGCVSHNLYALLQQFVLVFPEVLKAELFITGESYGGHYVPAFASHIHQANIMIENEQHVFVPNLPTNAVRLPLAGAAIGDGWVDPVNMVGGYAELLHSLSLVNLEQRTRIESYQDSMLSSIFEERFYDAFCAWDEMLNGDVFPHPSYFHNITGSSNYDNVLKTEAPASFSYYNKFLASSEVRDAIHVGNAKWQSGAECEKHLLNDFMVSYVPELADLMESGYAVLVYSGQLDIIVASPLTERYLASIPWHGASDFAKSPRVVWRVSESDEEVAGFVQYAHTFTRAVVRSAGHILPFDQPRVAHDMITRWIEGTAPFAPRHPPRKTKTRQQPAPVIEMAKQRPTTSERTSY</sequence>
<keyword evidence="6" id="KW-0325">Glycoprotein</keyword>
<dbReference type="OrthoDB" id="443318at2759"/>
<dbReference type="InterPro" id="IPR029058">
    <property type="entry name" value="AB_hydrolase_fold"/>
</dbReference>
<dbReference type="InterPro" id="IPR018202">
    <property type="entry name" value="Ser_caboxypep_ser_AS"/>
</dbReference>
<dbReference type="SUPFAM" id="SSF53474">
    <property type="entry name" value="alpha/beta-Hydrolases"/>
    <property type="match status" value="1"/>
</dbReference>
<dbReference type="PANTHER" id="PTHR11802">
    <property type="entry name" value="SERINE PROTEASE FAMILY S10 SERINE CARBOXYPEPTIDASE"/>
    <property type="match status" value="1"/>
</dbReference>
<comment type="caution">
    <text evidence="9">The sequence shown here is derived from an EMBL/GenBank/DDBJ whole genome shotgun (WGS) entry which is preliminary data.</text>
</comment>
<dbReference type="PRINTS" id="PR00724">
    <property type="entry name" value="CRBOXYPTASEC"/>
</dbReference>
<evidence type="ECO:0000256" key="4">
    <source>
        <dbReference type="ARBA" id="ARBA00022729"/>
    </source>
</evidence>
<evidence type="ECO:0000313" key="10">
    <source>
        <dbReference type="Proteomes" id="UP000660262"/>
    </source>
</evidence>
<name>A0A830H8V8_9CHLO</name>
<dbReference type="InterPro" id="IPR001563">
    <property type="entry name" value="Peptidase_S10"/>
</dbReference>
<accession>A0A830H8V8</accession>
<keyword evidence="10" id="KW-1185">Reference proteome</keyword>
<protein>
    <recommendedName>
        <fullName evidence="7">Carboxypeptidase</fullName>
        <ecNumber evidence="7">3.4.16.-</ecNumber>
    </recommendedName>
</protein>
<gene>
    <name evidence="9" type="ORF">PPROV_000118700</name>
</gene>
<evidence type="ECO:0000256" key="5">
    <source>
        <dbReference type="ARBA" id="ARBA00022801"/>
    </source>
</evidence>
<dbReference type="PROSITE" id="PS00131">
    <property type="entry name" value="CARBOXYPEPT_SER_SER"/>
    <property type="match status" value="1"/>
</dbReference>
<evidence type="ECO:0000313" key="9">
    <source>
        <dbReference type="EMBL" id="GHP02430.1"/>
    </source>
</evidence>
<feature type="compositionally biased region" description="Polar residues" evidence="8">
    <location>
        <begin position="504"/>
        <end position="513"/>
    </location>
</feature>
<keyword evidence="2 7" id="KW-0121">Carboxypeptidase</keyword>
<evidence type="ECO:0000256" key="2">
    <source>
        <dbReference type="ARBA" id="ARBA00022645"/>
    </source>
</evidence>